<dbReference type="Gene3D" id="1.20.5.700">
    <property type="entry name" value="Single helix bin"/>
    <property type="match status" value="1"/>
</dbReference>
<dbReference type="GO" id="GO:0016705">
    <property type="term" value="F:oxidoreductase activity, acting on paired donors, with incorporation or reduction of molecular oxygen"/>
    <property type="evidence" value="ECO:0007669"/>
    <property type="project" value="UniProtKB-ARBA"/>
</dbReference>
<dbReference type="PANTHER" id="PTHR10134">
    <property type="entry name" value="CYTOCHROME B-C1 COMPLEX SUBUNIT RIESKE, MITOCHONDRIAL"/>
    <property type="match status" value="1"/>
</dbReference>
<reference evidence="18 19" key="1">
    <citation type="journal article" date="2009" name="Int. J. Syst. Evol. Microbiol.">
        <title>Paenibacillus contaminans sp. nov., isolated from a contaminated laboratory plate.</title>
        <authorList>
            <person name="Chou J.H."/>
            <person name="Lee J.H."/>
            <person name="Lin M.C."/>
            <person name="Chang P.S."/>
            <person name="Arun A.B."/>
            <person name="Young C.C."/>
            <person name="Chen W.M."/>
        </authorList>
    </citation>
    <scope>NUCLEOTIDE SEQUENCE [LARGE SCALE GENOMIC DNA]</scope>
    <source>
        <strain evidence="18 19">CKOBP-6</strain>
    </source>
</reference>
<keyword evidence="4 16" id="KW-0812">Transmembrane</keyword>
<dbReference type="GO" id="GO:0051537">
    <property type="term" value="F:2 iron, 2 sulfur cluster binding"/>
    <property type="evidence" value="ECO:0007669"/>
    <property type="project" value="UniProtKB-KW"/>
</dbReference>
<dbReference type="Gene3D" id="2.102.10.10">
    <property type="entry name" value="Rieske [2Fe-2S] iron-sulphur domain"/>
    <property type="match status" value="1"/>
</dbReference>
<keyword evidence="3" id="KW-0813">Transport</keyword>
<dbReference type="InterPro" id="IPR006311">
    <property type="entry name" value="TAT_signal"/>
</dbReference>
<organism evidence="18 19">
    <name type="scientific">Paenibacillus contaminans</name>
    <dbReference type="NCBI Taxonomy" id="450362"/>
    <lineage>
        <taxon>Bacteria</taxon>
        <taxon>Bacillati</taxon>
        <taxon>Bacillota</taxon>
        <taxon>Bacilli</taxon>
        <taxon>Bacillales</taxon>
        <taxon>Paenibacillaceae</taxon>
        <taxon>Paenibacillus</taxon>
    </lineage>
</organism>
<feature type="domain" description="Rieske" evidence="17">
    <location>
        <begin position="87"/>
        <end position="172"/>
    </location>
</feature>
<comment type="cofactor">
    <cofactor evidence="14">
        <name>[2Fe-2S] cluster</name>
        <dbReference type="ChEBI" id="CHEBI:190135"/>
    </cofactor>
</comment>
<keyword evidence="13" id="KW-1015">Disulfide bond</keyword>
<keyword evidence="6" id="KW-0479">Metal-binding</keyword>
<evidence type="ECO:0000256" key="15">
    <source>
        <dbReference type="ARBA" id="ARBA00047828"/>
    </source>
</evidence>
<keyword evidence="19" id="KW-1185">Reference proteome</keyword>
<dbReference type="CDD" id="cd03467">
    <property type="entry name" value="Rieske"/>
    <property type="match status" value="1"/>
</dbReference>
<dbReference type="InterPro" id="IPR057415">
    <property type="entry name" value="TM_PetC"/>
</dbReference>
<dbReference type="Pfam" id="PF00355">
    <property type="entry name" value="Rieske"/>
    <property type="match status" value="1"/>
</dbReference>
<evidence type="ECO:0000313" key="19">
    <source>
        <dbReference type="Proteomes" id="UP000250369"/>
    </source>
</evidence>
<proteinExistence type="predicted"/>
<dbReference type="PROSITE" id="PS51318">
    <property type="entry name" value="TAT"/>
    <property type="match status" value="1"/>
</dbReference>
<name>A0A329MEV5_9BACL</name>
<keyword evidence="10" id="KW-0408">Iron</keyword>
<evidence type="ECO:0000256" key="12">
    <source>
        <dbReference type="ARBA" id="ARBA00023136"/>
    </source>
</evidence>
<evidence type="ECO:0000256" key="2">
    <source>
        <dbReference type="ARBA" id="ARBA00012952"/>
    </source>
</evidence>
<evidence type="ECO:0000256" key="7">
    <source>
        <dbReference type="ARBA" id="ARBA00022967"/>
    </source>
</evidence>
<dbReference type="SUPFAM" id="SSF50022">
    <property type="entry name" value="ISP domain"/>
    <property type="match status" value="1"/>
</dbReference>
<comment type="subcellular location">
    <subcellularLocation>
        <location evidence="1">Membrane</location>
        <topology evidence="1">Single-pass membrane protein</topology>
    </subcellularLocation>
</comment>
<dbReference type="InterPro" id="IPR017941">
    <property type="entry name" value="Rieske_2Fe-2S"/>
</dbReference>
<keyword evidence="12 16" id="KW-0472">Membrane</keyword>
<dbReference type="GO" id="GO:0009496">
    <property type="term" value="F:plastoquinol--plastocyanin reductase activity"/>
    <property type="evidence" value="ECO:0007669"/>
    <property type="project" value="UniProtKB-EC"/>
</dbReference>
<evidence type="ECO:0000256" key="14">
    <source>
        <dbReference type="ARBA" id="ARBA00034078"/>
    </source>
</evidence>
<keyword evidence="7" id="KW-1278">Translocase</keyword>
<evidence type="ECO:0000256" key="5">
    <source>
        <dbReference type="ARBA" id="ARBA00022714"/>
    </source>
</evidence>
<evidence type="ECO:0000256" key="8">
    <source>
        <dbReference type="ARBA" id="ARBA00022982"/>
    </source>
</evidence>
<dbReference type="InterPro" id="IPR005805">
    <property type="entry name" value="Rieske_Fe-S_prot_C"/>
</dbReference>
<dbReference type="OrthoDB" id="9767869at2"/>
<protein>
    <recommendedName>
        <fullName evidence="2">plastoquinol--plastocyanin reductase</fullName>
        <ecNumber evidence="2">7.1.1.6</ecNumber>
    </recommendedName>
</protein>
<evidence type="ECO:0000313" key="18">
    <source>
        <dbReference type="EMBL" id="RAV18504.1"/>
    </source>
</evidence>
<evidence type="ECO:0000256" key="3">
    <source>
        <dbReference type="ARBA" id="ARBA00022448"/>
    </source>
</evidence>
<comment type="catalytic activity">
    <reaction evidence="15">
        <text>2 oxidized [plastocyanin] + a plastoquinol + 2 H(+)(in) = 2 reduced [plastocyanin] + a plastoquinone + 4 H(+)(out)</text>
        <dbReference type="Rhea" id="RHEA:22148"/>
        <dbReference type="Rhea" id="RHEA-COMP:9561"/>
        <dbReference type="Rhea" id="RHEA-COMP:9562"/>
        <dbReference type="Rhea" id="RHEA-COMP:10039"/>
        <dbReference type="Rhea" id="RHEA-COMP:10040"/>
        <dbReference type="ChEBI" id="CHEBI:15378"/>
        <dbReference type="ChEBI" id="CHEBI:17757"/>
        <dbReference type="ChEBI" id="CHEBI:29036"/>
        <dbReference type="ChEBI" id="CHEBI:49552"/>
        <dbReference type="ChEBI" id="CHEBI:62192"/>
        <dbReference type="EC" id="7.1.1.6"/>
    </reaction>
</comment>
<evidence type="ECO:0000256" key="9">
    <source>
        <dbReference type="ARBA" id="ARBA00022989"/>
    </source>
</evidence>
<keyword evidence="9 16" id="KW-1133">Transmembrane helix</keyword>
<feature type="transmembrane region" description="Helical" evidence="16">
    <location>
        <begin position="27"/>
        <end position="48"/>
    </location>
</feature>
<dbReference type="InterPro" id="IPR014349">
    <property type="entry name" value="Rieske_Fe-S_prot"/>
</dbReference>
<dbReference type="GO" id="GO:0004497">
    <property type="term" value="F:monooxygenase activity"/>
    <property type="evidence" value="ECO:0007669"/>
    <property type="project" value="UniProtKB-ARBA"/>
</dbReference>
<gene>
    <name evidence="18" type="ORF">DQG23_24690</name>
</gene>
<evidence type="ECO:0000256" key="13">
    <source>
        <dbReference type="ARBA" id="ARBA00023157"/>
    </source>
</evidence>
<evidence type="ECO:0000256" key="1">
    <source>
        <dbReference type="ARBA" id="ARBA00004167"/>
    </source>
</evidence>
<dbReference type="PRINTS" id="PR00162">
    <property type="entry name" value="RIESKE"/>
</dbReference>
<evidence type="ECO:0000256" key="10">
    <source>
        <dbReference type="ARBA" id="ARBA00023004"/>
    </source>
</evidence>
<dbReference type="InterPro" id="IPR036922">
    <property type="entry name" value="Rieske_2Fe-2S_sf"/>
</dbReference>
<dbReference type="EMBL" id="QMFB01000016">
    <property type="protein sequence ID" value="RAV18504.1"/>
    <property type="molecule type" value="Genomic_DNA"/>
</dbReference>
<comment type="caution">
    <text evidence="18">The sequence shown here is derived from an EMBL/GenBank/DDBJ whole genome shotgun (WGS) entry which is preliminary data.</text>
</comment>
<dbReference type="AlphaFoldDB" id="A0A329MEV5"/>
<evidence type="ECO:0000256" key="11">
    <source>
        <dbReference type="ARBA" id="ARBA00023014"/>
    </source>
</evidence>
<evidence type="ECO:0000256" key="16">
    <source>
        <dbReference type="SAM" id="Phobius"/>
    </source>
</evidence>
<dbReference type="PROSITE" id="PS51296">
    <property type="entry name" value="RIESKE"/>
    <property type="match status" value="1"/>
</dbReference>
<keyword evidence="11" id="KW-0411">Iron-sulfur</keyword>
<dbReference type="Proteomes" id="UP000250369">
    <property type="component" value="Unassembled WGS sequence"/>
</dbReference>
<dbReference type="Pfam" id="PF25471">
    <property type="entry name" value="TM_PetC"/>
    <property type="match status" value="1"/>
</dbReference>
<dbReference type="EC" id="7.1.1.6" evidence="2"/>
<evidence type="ECO:0000259" key="17">
    <source>
        <dbReference type="PROSITE" id="PS51296"/>
    </source>
</evidence>
<keyword evidence="8" id="KW-0249">Electron transport</keyword>
<evidence type="ECO:0000256" key="4">
    <source>
        <dbReference type="ARBA" id="ARBA00022692"/>
    </source>
</evidence>
<keyword evidence="5" id="KW-0001">2Fe-2S</keyword>
<dbReference type="RefSeq" id="WP_113033652.1">
    <property type="nucleotide sequence ID" value="NZ_QMFB01000016.1"/>
</dbReference>
<dbReference type="GO" id="GO:0016020">
    <property type="term" value="C:membrane"/>
    <property type="evidence" value="ECO:0007669"/>
    <property type="project" value="UniProtKB-SubCell"/>
</dbReference>
<sequence length="183" mass="20457">MSERKNHASHGSENMPVAKREMSRRQFLSYTLGGTGGFLAAGMLVPMVRFAVDPVLQPKKEADWVKVVEESKVTDSPQAFKFQIHQVDGWYESDPEIEAFIAKDKSGNIFALNPTCKHLGCTVGWNNNADYKDQFYCPCHGAHYTKEGKQLAVSTAPLDEYKVKIENGFVYLGQLGPNQIVNK</sequence>
<dbReference type="GO" id="GO:0046872">
    <property type="term" value="F:metal ion binding"/>
    <property type="evidence" value="ECO:0007669"/>
    <property type="project" value="UniProtKB-KW"/>
</dbReference>
<accession>A0A329MEV5</accession>
<evidence type="ECO:0000256" key="6">
    <source>
        <dbReference type="ARBA" id="ARBA00022723"/>
    </source>
</evidence>